<evidence type="ECO:0000313" key="3">
    <source>
        <dbReference type="Proteomes" id="UP000678679"/>
    </source>
</evidence>
<dbReference type="RefSeq" id="WP_169662193.1">
    <property type="nucleotide sequence ID" value="NZ_CP076133.1"/>
</dbReference>
<accession>A0AAX1NF87</accession>
<keyword evidence="1" id="KW-0732">Signal</keyword>
<proteinExistence type="predicted"/>
<feature type="signal peptide" evidence="1">
    <location>
        <begin position="1"/>
        <end position="18"/>
    </location>
</feature>
<reference evidence="2 3" key="1">
    <citation type="submission" date="2021-05" db="EMBL/GenBank/DDBJ databases">
        <title>Comparative genomic studies on the polysaccharide-degrading batcterial strains of the Flammeovirga genus.</title>
        <authorList>
            <person name="Zewei F."/>
            <person name="Zheng Z."/>
            <person name="Yu L."/>
            <person name="Ruyue G."/>
            <person name="Yanhong M."/>
            <person name="Yuanyuan C."/>
            <person name="Jingyan G."/>
            <person name="Wenjun H."/>
        </authorList>
    </citation>
    <scope>NUCLEOTIDE SEQUENCE [LARGE SCALE GENOMIC DNA]</scope>
    <source>
        <strain evidence="2 3">NBRC:100898</strain>
    </source>
</reference>
<evidence type="ECO:0000256" key="1">
    <source>
        <dbReference type="SAM" id="SignalP"/>
    </source>
</evidence>
<keyword evidence="3" id="KW-1185">Reference proteome</keyword>
<gene>
    <name evidence="2" type="ORF">KMW28_22170</name>
</gene>
<protein>
    <submittedName>
        <fullName evidence="2">Uncharacterized protein</fullName>
    </submittedName>
</protein>
<dbReference type="EMBL" id="CP076133">
    <property type="protein sequence ID" value="QWG05133.1"/>
    <property type="molecule type" value="Genomic_DNA"/>
</dbReference>
<feature type="chain" id="PRO_5043455087" evidence="1">
    <location>
        <begin position="19"/>
        <end position="154"/>
    </location>
</feature>
<evidence type="ECO:0000313" key="2">
    <source>
        <dbReference type="EMBL" id="QWG05133.1"/>
    </source>
</evidence>
<dbReference type="KEGG" id="fya:KMW28_22170"/>
<organism evidence="2 3">
    <name type="scientific">Flammeovirga yaeyamensis</name>
    <dbReference type="NCBI Taxonomy" id="367791"/>
    <lineage>
        <taxon>Bacteria</taxon>
        <taxon>Pseudomonadati</taxon>
        <taxon>Bacteroidota</taxon>
        <taxon>Cytophagia</taxon>
        <taxon>Cytophagales</taxon>
        <taxon>Flammeovirgaceae</taxon>
        <taxon>Flammeovirga</taxon>
    </lineage>
</organism>
<dbReference type="AlphaFoldDB" id="A0AAX1NF87"/>
<sequence length="154" mass="18243">MKTILTLFILFLSTSIFAQIGVFNHEQKAVKKKDISQKKLQGLTGQKYNYEESIAILEKFMGYNKEGKTDYLYNYHTGEIELYLDNNFKTMEVMNYEITRELTNVYFIINDKLKLQGVYYNNSGETLDIRTYEKDKNSDKWNLVITDEDVKRLK</sequence>
<name>A0AAX1NF87_9BACT</name>
<dbReference type="Proteomes" id="UP000678679">
    <property type="component" value="Chromosome 2"/>
</dbReference>